<dbReference type="CDD" id="cd00093">
    <property type="entry name" value="HTH_XRE"/>
    <property type="match status" value="1"/>
</dbReference>
<dbReference type="SUPFAM" id="SSF47413">
    <property type="entry name" value="lambda repressor-like DNA-binding domains"/>
    <property type="match status" value="1"/>
</dbReference>
<dbReference type="SMART" id="SM00530">
    <property type="entry name" value="HTH_XRE"/>
    <property type="match status" value="1"/>
</dbReference>
<dbReference type="InterPro" id="IPR001387">
    <property type="entry name" value="Cro/C1-type_HTH"/>
</dbReference>
<dbReference type="Gene3D" id="1.10.260.40">
    <property type="entry name" value="lambda repressor-like DNA-binding domains"/>
    <property type="match status" value="1"/>
</dbReference>
<organism evidence="2 3">
    <name type="scientific">Actinomadura fulvescens</name>
    <dbReference type="NCBI Taxonomy" id="46160"/>
    <lineage>
        <taxon>Bacteria</taxon>
        <taxon>Bacillati</taxon>
        <taxon>Actinomycetota</taxon>
        <taxon>Actinomycetes</taxon>
        <taxon>Streptosporangiales</taxon>
        <taxon>Thermomonosporaceae</taxon>
        <taxon>Actinomadura</taxon>
    </lineage>
</organism>
<dbReference type="PROSITE" id="PS50943">
    <property type="entry name" value="HTH_CROC1"/>
    <property type="match status" value="1"/>
</dbReference>
<keyword evidence="3" id="KW-1185">Reference proteome</keyword>
<gene>
    <name evidence="2" type="ORF">GCM10010411_67370</name>
</gene>
<accession>A0ABN3QBE9</accession>
<comment type="caution">
    <text evidence="2">The sequence shown here is derived from an EMBL/GenBank/DDBJ whole genome shotgun (WGS) entry which is preliminary data.</text>
</comment>
<dbReference type="InterPro" id="IPR010982">
    <property type="entry name" value="Lambda_DNA-bd_dom_sf"/>
</dbReference>
<dbReference type="InterPro" id="IPR043917">
    <property type="entry name" value="DUF5753"/>
</dbReference>
<dbReference type="Proteomes" id="UP001501509">
    <property type="component" value="Unassembled WGS sequence"/>
</dbReference>
<proteinExistence type="predicted"/>
<protein>
    <submittedName>
        <fullName evidence="2">Helix-turn-helix transcriptional regulator</fullName>
    </submittedName>
</protein>
<feature type="domain" description="HTH cro/C1-type" evidence="1">
    <location>
        <begin position="18"/>
        <end position="74"/>
    </location>
</feature>
<evidence type="ECO:0000259" key="1">
    <source>
        <dbReference type="PROSITE" id="PS50943"/>
    </source>
</evidence>
<dbReference type="Pfam" id="PF13560">
    <property type="entry name" value="HTH_31"/>
    <property type="match status" value="1"/>
</dbReference>
<evidence type="ECO:0000313" key="2">
    <source>
        <dbReference type="EMBL" id="GAA2621878.1"/>
    </source>
</evidence>
<evidence type="ECO:0000313" key="3">
    <source>
        <dbReference type="Proteomes" id="UP001501509"/>
    </source>
</evidence>
<dbReference type="Pfam" id="PF19054">
    <property type="entry name" value="DUF5753"/>
    <property type="match status" value="1"/>
</dbReference>
<dbReference type="RefSeq" id="WP_344546514.1">
    <property type="nucleotide sequence ID" value="NZ_BAAATD010000010.1"/>
</dbReference>
<sequence length="281" mass="31618">MPTSSSVQAAREAFGTRLREIRREAGLTGTELARRAGRHQTKVSKLEHAITLPDADDLRAWCVHCDVADQYPELLAKLIATETMWTDWRRLERAGLRQANEAVVPLWERTRHFRIYSSWLVPGPLQAEPYIRALLASTQARRGLVDDIDEATAVRVAKQHVIREGDHRFAIVLEESVLRTRIGGVGVLAEQLRHLLDVMALPSVSLGIIPMDADRSLLRPVEMFFMFDDDQVSAEFVSGWLRVTAPGEIAMYAHTFGLLAELAVHGERARRLVNEALTSLR</sequence>
<dbReference type="EMBL" id="BAAATD010000010">
    <property type="protein sequence ID" value="GAA2621878.1"/>
    <property type="molecule type" value="Genomic_DNA"/>
</dbReference>
<name>A0ABN3QBE9_9ACTN</name>
<reference evidence="2 3" key="1">
    <citation type="journal article" date="2019" name="Int. J. Syst. Evol. Microbiol.">
        <title>The Global Catalogue of Microorganisms (GCM) 10K type strain sequencing project: providing services to taxonomists for standard genome sequencing and annotation.</title>
        <authorList>
            <consortium name="The Broad Institute Genomics Platform"/>
            <consortium name="The Broad Institute Genome Sequencing Center for Infectious Disease"/>
            <person name="Wu L."/>
            <person name="Ma J."/>
        </authorList>
    </citation>
    <scope>NUCLEOTIDE SEQUENCE [LARGE SCALE GENOMIC DNA]</scope>
    <source>
        <strain evidence="2 3">JCM 6833</strain>
    </source>
</reference>